<dbReference type="PANTHER" id="PTHR46913">
    <property type="entry name" value="RING-H2 FINGER PROTEIN ATL16"/>
    <property type="match status" value="1"/>
</dbReference>
<dbReference type="GO" id="GO:0008270">
    <property type="term" value="F:zinc ion binding"/>
    <property type="evidence" value="ECO:0007669"/>
    <property type="project" value="UniProtKB-KW"/>
</dbReference>
<evidence type="ECO:0000256" key="6">
    <source>
        <dbReference type="ARBA" id="ARBA00022771"/>
    </source>
</evidence>
<evidence type="ECO:0000256" key="5">
    <source>
        <dbReference type="ARBA" id="ARBA00022723"/>
    </source>
</evidence>
<keyword evidence="5" id="KW-0479">Metal-binding</keyword>
<keyword evidence="8" id="KW-0862">Zinc</keyword>
<dbReference type="InterPro" id="IPR001841">
    <property type="entry name" value="Znf_RING"/>
</dbReference>
<accession>A0A251TIL1</accession>
<reference evidence="13" key="3">
    <citation type="submission" date="2020-06" db="EMBL/GenBank/DDBJ databases">
        <title>Helianthus annuus Genome sequencing and assembly Release 2.</title>
        <authorList>
            <person name="Gouzy J."/>
            <person name="Langlade N."/>
            <person name="Munos S."/>
        </authorList>
    </citation>
    <scope>NUCLEOTIDE SEQUENCE</scope>
    <source>
        <tissue evidence="13">Leaves</tissue>
    </source>
</reference>
<keyword evidence="4" id="KW-0808">Transferase</keyword>
<dbReference type="GO" id="GO:0061630">
    <property type="term" value="F:ubiquitin protein ligase activity"/>
    <property type="evidence" value="ECO:0007669"/>
    <property type="project" value="UniProtKB-EC"/>
</dbReference>
<evidence type="ECO:0000256" key="9">
    <source>
        <dbReference type="PROSITE-ProRule" id="PRU00175"/>
    </source>
</evidence>
<dbReference type="CDD" id="cd16461">
    <property type="entry name" value="RING-H2_EL5-like"/>
    <property type="match status" value="1"/>
</dbReference>
<dbReference type="EC" id="2.3.2.27" evidence="3"/>
<keyword evidence="7" id="KW-0833">Ubl conjugation pathway</keyword>
<dbReference type="Proteomes" id="UP000215914">
    <property type="component" value="Chromosome 10"/>
</dbReference>
<dbReference type="AlphaFoldDB" id="A0A251TIL1"/>
<evidence type="ECO:0000256" key="11">
    <source>
        <dbReference type="SAM" id="Phobius"/>
    </source>
</evidence>
<keyword evidence="6 9" id="KW-0863">Zinc-finger</keyword>
<dbReference type="OMA" id="LSPTMWN"/>
<dbReference type="SUPFAM" id="SSF57850">
    <property type="entry name" value="RING/U-box"/>
    <property type="match status" value="1"/>
</dbReference>
<dbReference type="SMART" id="SM00184">
    <property type="entry name" value="RING"/>
    <property type="match status" value="1"/>
</dbReference>
<dbReference type="InterPro" id="IPR044600">
    <property type="entry name" value="ATL1/ATL16-like"/>
</dbReference>
<proteinExistence type="predicted"/>
<keyword evidence="11" id="KW-0472">Membrane</keyword>
<dbReference type="GO" id="GO:0016567">
    <property type="term" value="P:protein ubiquitination"/>
    <property type="evidence" value="ECO:0007669"/>
    <property type="project" value="InterPro"/>
</dbReference>
<dbReference type="PROSITE" id="PS50089">
    <property type="entry name" value="ZF_RING_2"/>
    <property type="match status" value="1"/>
</dbReference>
<keyword evidence="15" id="KW-1185">Reference proteome</keyword>
<name>A0A251TIL1_HELAN</name>
<dbReference type="InterPro" id="IPR013083">
    <property type="entry name" value="Znf_RING/FYVE/PHD"/>
</dbReference>
<evidence type="ECO:0000256" key="2">
    <source>
        <dbReference type="ARBA" id="ARBA00004906"/>
    </source>
</evidence>
<feature type="region of interest" description="Disordered" evidence="10">
    <location>
        <begin position="185"/>
        <end position="244"/>
    </location>
</feature>
<keyword evidence="11" id="KW-1133">Transmembrane helix</keyword>
<organism evidence="14 15">
    <name type="scientific">Helianthus annuus</name>
    <name type="common">Common sunflower</name>
    <dbReference type="NCBI Taxonomy" id="4232"/>
    <lineage>
        <taxon>Eukaryota</taxon>
        <taxon>Viridiplantae</taxon>
        <taxon>Streptophyta</taxon>
        <taxon>Embryophyta</taxon>
        <taxon>Tracheophyta</taxon>
        <taxon>Spermatophyta</taxon>
        <taxon>Magnoliopsida</taxon>
        <taxon>eudicotyledons</taxon>
        <taxon>Gunneridae</taxon>
        <taxon>Pentapetalae</taxon>
        <taxon>asterids</taxon>
        <taxon>campanulids</taxon>
        <taxon>Asterales</taxon>
        <taxon>Asteraceae</taxon>
        <taxon>Asteroideae</taxon>
        <taxon>Heliantheae alliance</taxon>
        <taxon>Heliantheae</taxon>
        <taxon>Helianthus</taxon>
    </lineage>
</organism>
<dbReference type="OrthoDB" id="8062037at2759"/>
<dbReference type="Gene3D" id="3.30.40.10">
    <property type="entry name" value="Zinc/RING finger domain, C3HC4 (zinc finger)"/>
    <property type="match status" value="1"/>
</dbReference>
<feature type="compositionally biased region" description="Basic residues" evidence="10">
    <location>
        <begin position="223"/>
        <end position="244"/>
    </location>
</feature>
<gene>
    <name evidence="14" type="ORF">HannXRQ_Chr10g0281041</name>
    <name evidence="13" type="ORF">HanXRQr2_Chr10g0422661</name>
</gene>
<dbReference type="EMBL" id="CM007899">
    <property type="protein sequence ID" value="OTG09851.1"/>
    <property type="molecule type" value="Genomic_DNA"/>
</dbReference>
<sequence length="331" mass="37477">MTHHLLHSQHLFFTTHISKTPPMDHQKSTLQSDPSTSNFPILAIAALCIVATAFLLVSYYFFVTRGCFNWQQVNPLRRFSMARERPVTDPLSSAYSTPPWHVRGLDELLIREIPICQYTKTEGDKRSWYECVVCLNDFQEMDTLRVLPSCNHAFHLDCIDIWLQNNANCPLCRLSISGGARYPKDQIIAPTSSPQDPQSSPIGGDQDFLVIELDQDGNGSRSHQSRGHSPRKIGGKRLKTRKTHHVSIMGDESIDIRGKDDHFSIQPIRRSFSMDSAIDRHVYLSVQEILQSNGTLQEPMNDEEGSTSGRSRRHFFSFGNGRGSRNAILPI</sequence>
<dbReference type="Gramene" id="mRNA:HanXRQr2_Chr10g0422661">
    <property type="protein sequence ID" value="CDS:HanXRQr2_Chr10g0422661.1"/>
    <property type="gene ID" value="HanXRQr2_Chr10g0422661"/>
</dbReference>
<evidence type="ECO:0000313" key="15">
    <source>
        <dbReference type="Proteomes" id="UP000215914"/>
    </source>
</evidence>
<dbReference type="InParanoid" id="A0A251TIL1"/>
<feature type="transmembrane region" description="Helical" evidence="11">
    <location>
        <begin position="39"/>
        <end position="62"/>
    </location>
</feature>
<evidence type="ECO:0000256" key="3">
    <source>
        <dbReference type="ARBA" id="ARBA00012483"/>
    </source>
</evidence>
<comment type="pathway">
    <text evidence="2">Protein modification; protein ubiquitination.</text>
</comment>
<dbReference type="EMBL" id="MNCJ02000325">
    <property type="protein sequence ID" value="KAF5784934.1"/>
    <property type="molecule type" value="Genomic_DNA"/>
</dbReference>
<evidence type="ECO:0000313" key="14">
    <source>
        <dbReference type="EMBL" id="OTG09851.1"/>
    </source>
</evidence>
<evidence type="ECO:0000256" key="4">
    <source>
        <dbReference type="ARBA" id="ARBA00022679"/>
    </source>
</evidence>
<keyword evidence="11" id="KW-0812">Transmembrane</keyword>
<feature type="region of interest" description="Disordered" evidence="10">
    <location>
        <begin position="295"/>
        <end position="319"/>
    </location>
</feature>
<feature type="compositionally biased region" description="Low complexity" evidence="10">
    <location>
        <begin position="190"/>
        <end position="201"/>
    </location>
</feature>
<evidence type="ECO:0000256" key="1">
    <source>
        <dbReference type="ARBA" id="ARBA00000900"/>
    </source>
</evidence>
<protein>
    <recommendedName>
        <fullName evidence="3">RING-type E3 ubiquitin transferase</fullName>
        <ecNumber evidence="3">2.3.2.27</ecNumber>
    </recommendedName>
</protein>
<evidence type="ECO:0000259" key="12">
    <source>
        <dbReference type="PROSITE" id="PS50089"/>
    </source>
</evidence>
<reference evidence="13 15" key="1">
    <citation type="journal article" date="2017" name="Nature">
        <title>The sunflower genome provides insights into oil metabolism, flowering and Asterid evolution.</title>
        <authorList>
            <person name="Badouin H."/>
            <person name="Gouzy J."/>
            <person name="Grassa C.J."/>
            <person name="Murat F."/>
            <person name="Staton S.E."/>
            <person name="Cottret L."/>
            <person name="Lelandais-Briere C."/>
            <person name="Owens G.L."/>
            <person name="Carrere S."/>
            <person name="Mayjonade B."/>
            <person name="Legrand L."/>
            <person name="Gill N."/>
            <person name="Kane N.C."/>
            <person name="Bowers J.E."/>
            <person name="Hubner S."/>
            <person name="Bellec A."/>
            <person name="Berard A."/>
            <person name="Berges H."/>
            <person name="Blanchet N."/>
            <person name="Boniface M.C."/>
            <person name="Brunel D."/>
            <person name="Catrice O."/>
            <person name="Chaidir N."/>
            <person name="Claudel C."/>
            <person name="Donnadieu C."/>
            <person name="Faraut T."/>
            <person name="Fievet G."/>
            <person name="Helmstetter N."/>
            <person name="King M."/>
            <person name="Knapp S.J."/>
            <person name="Lai Z."/>
            <person name="Le Paslier M.C."/>
            <person name="Lippi Y."/>
            <person name="Lorenzon L."/>
            <person name="Mandel J.R."/>
            <person name="Marage G."/>
            <person name="Marchand G."/>
            <person name="Marquand E."/>
            <person name="Bret-Mestries E."/>
            <person name="Morien E."/>
            <person name="Nambeesan S."/>
            <person name="Nguyen T."/>
            <person name="Pegot-Espagnet P."/>
            <person name="Pouilly N."/>
            <person name="Raftis F."/>
            <person name="Sallet E."/>
            <person name="Schiex T."/>
            <person name="Thomas J."/>
            <person name="Vandecasteele C."/>
            <person name="Vares D."/>
            <person name="Vear F."/>
            <person name="Vautrin S."/>
            <person name="Crespi M."/>
            <person name="Mangin B."/>
            <person name="Burke J.M."/>
            <person name="Salse J."/>
            <person name="Munos S."/>
            <person name="Vincourt P."/>
            <person name="Rieseberg L.H."/>
            <person name="Langlade N.B."/>
        </authorList>
    </citation>
    <scope>NUCLEOTIDE SEQUENCE [LARGE SCALE GENOMIC DNA]</scope>
    <source>
        <strain evidence="15">cv. SF193</strain>
        <tissue evidence="13">Leaves</tissue>
    </source>
</reference>
<reference evidence="14" key="2">
    <citation type="submission" date="2017-02" db="EMBL/GenBank/DDBJ databases">
        <title>Sunflower complete genome.</title>
        <authorList>
            <person name="Langlade N."/>
            <person name="Munos S."/>
        </authorList>
    </citation>
    <scope>NUCLEOTIDE SEQUENCE [LARGE SCALE GENOMIC DNA]</scope>
    <source>
        <tissue evidence="14">Leaves</tissue>
    </source>
</reference>
<evidence type="ECO:0000256" key="10">
    <source>
        <dbReference type="SAM" id="MobiDB-lite"/>
    </source>
</evidence>
<dbReference type="Pfam" id="PF13639">
    <property type="entry name" value="zf-RING_2"/>
    <property type="match status" value="1"/>
</dbReference>
<evidence type="ECO:0000313" key="13">
    <source>
        <dbReference type="EMBL" id="KAF5784934.1"/>
    </source>
</evidence>
<evidence type="ECO:0000256" key="8">
    <source>
        <dbReference type="ARBA" id="ARBA00022833"/>
    </source>
</evidence>
<dbReference type="PANTHER" id="PTHR46913:SF8">
    <property type="entry name" value="RING-TYPE E3 UBIQUITIN TRANSFERASE"/>
    <property type="match status" value="1"/>
</dbReference>
<feature type="domain" description="RING-type" evidence="12">
    <location>
        <begin position="131"/>
        <end position="173"/>
    </location>
</feature>
<evidence type="ECO:0000256" key="7">
    <source>
        <dbReference type="ARBA" id="ARBA00022786"/>
    </source>
</evidence>
<comment type="catalytic activity">
    <reaction evidence="1">
        <text>S-ubiquitinyl-[E2 ubiquitin-conjugating enzyme]-L-cysteine + [acceptor protein]-L-lysine = [E2 ubiquitin-conjugating enzyme]-L-cysteine + N(6)-ubiquitinyl-[acceptor protein]-L-lysine.</text>
        <dbReference type="EC" id="2.3.2.27"/>
    </reaction>
</comment>